<proteinExistence type="predicted"/>
<dbReference type="GO" id="GO:0016887">
    <property type="term" value="F:ATP hydrolysis activity"/>
    <property type="evidence" value="ECO:0007669"/>
    <property type="project" value="InterPro"/>
</dbReference>
<reference evidence="4 5" key="1">
    <citation type="submission" date="2018-02" db="EMBL/GenBank/DDBJ databases">
        <title>Genomic Encyclopedia of Archaeal and Bacterial Type Strains, Phase II (KMG-II): from individual species to whole genera.</title>
        <authorList>
            <person name="Goeker M."/>
        </authorList>
    </citation>
    <scope>NUCLEOTIDE SEQUENCE [LARGE SCALE GENOMIC DNA]</scope>
    <source>
        <strain evidence="4 5">DSM 29526</strain>
    </source>
</reference>
<name>A0A2S6I9X3_9BACT</name>
<comment type="caution">
    <text evidence="4">The sequence shown here is derived from an EMBL/GenBank/DDBJ whole genome shotgun (WGS) entry which is preliminary data.</text>
</comment>
<dbReference type="Proteomes" id="UP000237662">
    <property type="component" value="Unassembled WGS sequence"/>
</dbReference>
<accession>A0A2S6I9X3</accession>
<keyword evidence="5" id="KW-1185">Reference proteome</keyword>
<dbReference type="EMBL" id="PTJC01000005">
    <property type="protein sequence ID" value="PPK88307.1"/>
    <property type="molecule type" value="Genomic_DNA"/>
</dbReference>
<feature type="coiled-coil region" evidence="1">
    <location>
        <begin position="420"/>
        <end position="498"/>
    </location>
</feature>
<keyword evidence="4" id="KW-0269">Exonuclease</keyword>
<dbReference type="AlphaFoldDB" id="A0A2S6I9X3"/>
<evidence type="ECO:0000313" key="5">
    <source>
        <dbReference type="Proteomes" id="UP000237662"/>
    </source>
</evidence>
<dbReference type="Gene3D" id="3.40.50.300">
    <property type="entry name" value="P-loop containing nucleotide triphosphate hydrolases"/>
    <property type="match status" value="2"/>
</dbReference>
<evidence type="ECO:0000256" key="1">
    <source>
        <dbReference type="SAM" id="Coils"/>
    </source>
</evidence>
<feature type="region of interest" description="Disordered" evidence="2">
    <location>
        <begin position="563"/>
        <end position="596"/>
    </location>
</feature>
<feature type="coiled-coil region" evidence="1">
    <location>
        <begin position="810"/>
        <end position="844"/>
    </location>
</feature>
<feature type="domain" description="Rad50/SbcC-type AAA" evidence="3">
    <location>
        <begin position="6"/>
        <end position="207"/>
    </location>
</feature>
<dbReference type="Pfam" id="PF13476">
    <property type="entry name" value="AAA_23"/>
    <property type="match status" value="1"/>
</dbReference>
<feature type="coiled-coil region" evidence="1">
    <location>
        <begin position="702"/>
        <end position="750"/>
    </location>
</feature>
<dbReference type="GO" id="GO:0006302">
    <property type="term" value="P:double-strand break repair"/>
    <property type="evidence" value="ECO:0007669"/>
    <property type="project" value="InterPro"/>
</dbReference>
<sequence>MKILAINIFNLNSLVGLQTIDFRTEPLRSAGLYAIVGPTGAGKSTVLDAITLALYGRTERDTYGAEVMSHGTGECFAEVIFETGAGTFLSRWERRRARQRPDGNLQTAQLQLNRLDPDDGLFKPLPADKLQEVKELTRKTIGLDYDQFVRSVMLTQGQFARFLSSTTKERADILEKITGTEIYSRISQSAFERHKLAREAFERLRESQRHLVPLSVEDRAEVQGRYDTLHAEIETLRPRLAEFRRHIELHRRFQSITERHGQRKETYAVAENDWANLLSIREALSASRRVAPFREPLAGHDRLKREREQAEIHLREQTALREARNREVGEKAAAAQGARTAWSDYESGKPDWQQRLAAAAETETQLTVRQREEAADLSERAQAEERGNRLAEEVNASASQAAKLRQLLQERDPEAITRELTELEDRLQELVNRRDQLQEWQVRLDLESRLEGLRKESERFSSELEEVRSLQQAAAQELSRAEKLVETRQRMLTRLEQSKGVEHLRHELAEGESCPVCGSTHHPALEEGATDLDADIRTARSDLRTITEQRNLARQQDRQAATALAQTETRYQEHRKREQELSLQLESGAPERERPPGSLEEIVDLLAQVRSQGQSTQDQLQKLRQLRSAARELSQLLPKLEAQQRQLKENEGALSRLMEWGRQRTTEMEALRDKRRRLIGGDSVEAARKQADDREAGLRKTLAERESELQQALSAARTAEEREADRRKQLSELEQSIAALDLHLGQLLNKHGLESLAVARSLLLPADREAQYTKLREATQLRLHSQRDALASATQELAAAATAVKDLPAAPDLSAELDKVERRAEELNQEKGSVLKELEQDDQRRFAYGILVEELERADNERQRWARLNDLIGQKDGVKFSRFAQTLTLQRLVEAGNRHLRRINERYRMRHRAADDMSRENLELEIIDTFQNDNCRPMTTLSGGETFIVSLALALGLSELASGQTNIRSLFIDEGFGTLDEKILDDAVSALEQLQGQGKTIGLISHVKELRERIYCQIQLTPRGSGHSQLSVTPSS</sequence>
<keyword evidence="4" id="KW-0540">Nuclease</keyword>
<dbReference type="SUPFAM" id="SSF52540">
    <property type="entry name" value="P-loop containing nucleoside triphosphate hydrolases"/>
    <property type="match status" value="2"/>
</dbReference>
<evidence type="ECO:0000256" key="2">
    <source>
        <dbReference type="SAM" id="MobiDB-lite"/>
    </source>
</evidence>
<dbReference type="InterPro" id="IPR027417">
    <property type="entry name" value="P-loop_NTPase"/>
</dbReference>
<dbReference type="InterPro" id="IPR038729">
    <property type="entry name" value="Rad50/SbcC_AAA"/>
</dbReference>
<dbReference type="PANTHER" id="PTHR32114:SF2">
    <property type="entry name" value="ABC TRANSPORTER ABCH.3"/>
    <property type="match status" value="1"/>
</dbReference>
<evidence type="ECO:0000259" key="3">
    <source>
        <dbReference type="Pfam" id="PF13476"/>
    </source>
</evidence>
<gene>
    <name evidence="4" type="ORF">CLV84_1272</name>
</gene>
<keyword evidence="4" id="KW-0378">Hydrolase</keyword>
<feature type="compositionally biased region" description="Basic and acidic residues" evidence="2">
    <location>
        <begin position="570"/>
        <end position="580"/>
    </location>
</feature>
<dbReference type="PANTHER" id="PTHR32114">
    <property type="entry name" value="ABC TRANSPORTER ABCH.3"/>
    <property type="match status" value="1"/>
</dbReference>
<dbReference type="GO" id="GO:0004527">
    <property type="term" value="F:exonuclease activity"/>
    <property type="evidence" value="ECO:0007669"/>
    <property type="project" value="UniProtKB-KW"/>
</dbReference>
<protein>
    <submittedName>
        <fullName evidence="4">Exonuclease SbcC</fullName>
    </submittedName>
</protein>
<feature type="region of interest" description="Disordered" evidence="2">
    <location>
        <begin position="324"/>
        <end position="346"/>
    </location>
</feature>
<organism evidence="4 5">
    <name type="scientific">Neolewinella xylanilytica</name>
    <dbReference type="NCBI Taxonomy" id="1514080"/>
    <lineage>
        <taxon>Bacteria</taxon>
        <taxon>Pseudomonadati</taxon>
        <taxon>Bacteroidota</taxon>
        <taxon>Saprospiria</taxon>
        <taxon>Saprospirales</taxon>
        <taxon>Lewinellaceae</taxon>
        <taxon>Neolewinella</taxon>
    </lineage>
</organism>
<keyword evidence="1" id="KW-0175">Coiled coil</keyword>
<dbReference type="Pfam" id="PF13558">
    <property type="entry name" value="SbcC_Walker_B"/>
    <property type="match status" value="1"/>
</dbReference>
<evidence type="ECO:0000313" key="4">
    <source>
        <dbReference type="EMBL" id="PPK88307.1"/>
    </source>
</evidence>